<keyword evidence="3" id="KW-1185">Reference proteome</keyword>
<feature type="domain" description="Reverse transcriptase Ty1/copia-type" evidence="1">
    <location>
        <begin position="1"/>
        <end position="112"/>
    </location>
</feature>
<reference evidence="2" key="1">
    <citation type="submission" date="2021-03" db="EMBL/GenBank/DDBJ databases">
        <title>Draft genome sequence of rust myrtle Austropuccinia psidii MF-1, a brazilian biotype.</title>
        <authorList>
            <person name="Quecine M.C."/>
            <person name="Pachon D.M.R."/>
            <person name="Bonatelli M.L."/>
            <person name="Correr F.H."/>
            <person name="Franceschini L.M."/>
            <person name="Leite T.F."/>
            <person name="Margarido G.R.A."/>
            <person name="Almeida C.A."/>
            <person name="Ferrarezi J.A."/>
            <person name="Labate C.A."/>
        </authorList>
    </citation>
    <scope>NUCLEOTIDE SEQUENCE</scope>
    <source>
        <strain evidence="2">MF-1</strain>
    </source>
</reference>
<dbReference type="EMBL" id="AVOT02042505">
    <property type="protein sequence ID" value="MBW0537911.1"/>
    <property type="molecule type" value="Genomic_DNA"/>
</dbReference>
<gene>
    <name evidence="2" type="ORF">O181_077626</name>
</gene>
<evidence type="ECO:0000313" key="3">
    <source>
        <dbReference type="Proteomes" id="UP000765509"/>
    </source>
</evidence>
<accession>A0A9Q3ICA0</accession>
<dbReference type="PANTHER" id="PTHR11439">
    <property type="entry name" value="GAG-POL-RELATED RETROTRANSPOSON"/>
    <property type="match status" value="1"/>
</dbReference>
<comment type="caution">
    <text evidence="2">The sequence shown here is derived from an EMBL/GenBank/DDBJ whole genome shotgun (WGS) entry which is preliminary data.</text>
</comment>
<evidence type="ECO:0000259" key="1">
    <source>
        <dbReference type="Pfam" id="PF07727"/>
    </source>
</evidence>
<dbReference type="CDD" id="cd09272">
    <property type="entry name" value="RNase_HI_RT_Ty1"/>
    <property type="match status" value="1"/>
</dbReference>
<dbReference type="AlphaFoldDB" id="A0A9Q3ICA0"/>
<evidence type="ECO:0000313" key="2">
    <source>
        <dbReference type="EMBL" id="MBW0537911.1"/>
    </source>
</evidence>
<dbReference type="OrthoDB" id="3255262at2759"/>
<organism evidence="2 3">
    <name type="scientific">Austropuccinia psidii MF-1</name>
    <dbReference type="NCBI Taxonomy" id="1389203"/>
    <lineage>
        <taxon>Eukaryota</taxon>
        <taxon>Fungi</taxon>
        <taxon>Dikarya</taxon>
        <taxon>Basidiomycota</taxon>
        <taxon>Pucciniomycotina</taxon>
        <taxon>Pucciniomycetes</taxon>
        <taxon>Pucciniales</taxon>
        <taxon>Sphaerophragmiaceae</taxon>
        <taxon>Austropuccinia</taxon>
    </lineage>
</organism>
<name>A0A9Q3ICA0_9BASI</name>
<dbReference type="PANTHER" id="PTHR11439:SF467">
    <property type="entry name" value="INTEGRASE CATALYTIC DOMAIN-CONTAINING PROTEIN"/>
    <property type="match status" value="1"/>
</dbReference>
<sequence>MYGLKQAAQCWWNHLRTILAIVGFEMNDGDQSTYSYQKGAEIAVLWIHVDDRILVASSKSLMEKFREELSTSVQLKWDLTLHSIVGIEVQQIGHEFRLSQRTLIAKLVADHTNNFSPRQPLPNMVLKSEAARHVDREYLSKIGMILYLAQATRPDVTFLVNYLAHFSMATNQHHWHALRHLISYLGSTIKESLLIRANTNGKVAEMYVDANWGGEGSRSQKGYIGLLWGAPVVWDSKRQACVSSSTFQAEYMALAFGAKDFLWVINNFRFVLGGVIPHLYSDNMAAIKVASNEGSRKKFKHVEREYHVINELVVKKKVILSWVRSVEQLADIFTKTVGANKVQSFKKGIT</sequence>
<dbReference type="Pfam" id="PF07727">
    <property type="entry name" value="RVT_2"/>
    <property type="match status" value="1"/>
</dbReference>
<dbReference type="Proteomes" id="UP000765509">
    <property type="component" value="Unassembled WGS sequence"/>
</dbReference>
<proteinExistence type="predicted"/>
<protein>
    <recommendedName>
        <fullName evidence="1">Reverse transcriptase Ty1/copia-type domain-containing protein</fullName>
    </recommendedName>
</protein>
<dbReference type="InterPro" id="IPR013103">
    <property type="entry name" value="RVT_2"/>
</dbReference>